<accession>A0A0G3BZT7</accession>
<dbReference type="InterPro" id="IPR024654">
    <property type="entry name" value="Calcineurin-like_PHP_lpxH"/>
</dbReference>
<evidence type="ECO:0000313" key="4">
    <source>
        <dbReference type="Proteomes" id="UP000035352"/>
    </source>
</evidence>
<evidence type="ECO:0000313" key="3">
    <source>
        <dbReference type="EMBL" id="AKJ32050.1"/>
    </source>
</evidence>
<dbReference type="GO" id="GO:0005737">
    <property type="term" value="C:cytoplasm"/>
    <property type="evidence" value="ECO:0007669"/>
    <property type="project" value="TreeGrafter"/>
</dbReference>
<evidence type="ECO:0000256" key="1">
    <source>
        <dbReference type="ARBA" id="ARBA00008950"/>
    </source>
</evidence>
<protein>
    <submittedName>
        <fullName evidence="3">Metallophosphoesterase</fullName>
    </submittedName>
</protein>
<dbReference type="OrthoDB" id="9813918at2"/>
<dbReference type="RefSeq" id="WP_047197044.1">
    <property type="nucleotide sequence ID" value="NZ_CP011371.1"/>
</dbReference>
<organism evidence="3 4">
    <name type="scientific">Caldimonas brevitalea</name>
    <dbReference type="NCBI Taxonomy" id="413882"/>
    <lineage>
        <taxon>Bacteria</taxon>
        <taxon>Pseudomonadati</taxon>
        <taxon>Pseudomonadota</taxon>
        <taxon>Betaproteobacteria</taxon>
        <taxon>Burkholderiales</taxon>
        <taxon>Sphaerotilaceae</taxon>
        <taxon>Caldimonas</taxon>
    </lineage>
</organism>
<name>A0A0G3BZT7_9BURK</name>
<dbReference type="PATRIC" id="fig|413882.6.peg.5607"/>
<dbReference type="Proteomes" id="UP000035352">
    <property type="component" value="Chromosome"/>
</dbReference>
<feature type="domain" description="Calcineurin-like phosphoesterase" evidence="2">
    <location>
        <begin position="1"/>
        <end position="187"/>
    </location>
</feature>
<sequence length="260" mass="28040">MLIAALSDIHGNLPALEAVLDDVTKAGVDVIVNLGDIVSGPLWPCETADRLIALGWPTIRGNHERQVLRPLAGMGASDRHAAERLNASQRDWLAALPATLQLSAEVFCCHGTPGSDLQYFLETVCSDFGQHGSRGVRAATQAEVATRARDAAAELILCGHTHMPRGMRLDDGRLVVNPGSVGLPAYDDGHPHRHLMETGSPHARYALLEKSSRGWSVQWRAVAYDWDAAARQAEANGFGHWADALRTGRVGRLDADVPAR</sequence>
<dbReference type="PIRSF" id="PIRSF000883">
    <property type="entry name" value="Pesterase_MJ0912"/>
    <property type="match status" value="1"/>
</dbReference>
<reference evidence="3 4" key="1">
    <citation type="submission" date="2015-05" db="EMBL/GenBank/DDBJ databases">
        <authorList>
            <person name="Tang B."/>
            <person name="Yu Y."/>
        </authorList>
    </citation>
    <scope>NUCLEOTIDE SEQUENCE [LARGE SCALE GENOMIC DNA]</scope>
    <source>
        <strain evidence="3 4">DSM 7029</strain>
    </source>
</reference>
<dbReference type="Pfam" id="PF12850">
    <property type="entry name" value="Metallophos_2"/>
    <property type="match status" value="1"/>
</dbReference>
<dbReference type="InterPro" id="IPR050126">
    <property type="entry name" value="Ap4A_hydrolase"/>
</dbReference>
<dbReference type="SUPFAM" id="SSF56300">
    <property type="entry name" value="Metallo-dependent phosphatases"/>
    <property type="match status" value="1"/>
</dbReference>
<dbReference type="InterPro" id="IPR011152">
    <property type="entry name" value="Pesterase_MJ0912"/>
</dbReference>
<dbReference type="Gene3D" id="3.60.21.10">
    <property type="match status" value="1"/>
</dbReference>
<dbReference type="GO" id="GO:0016791">
    <property type="term" value="F:phosphatase activity"/>
    <property type="evidence" value="ECO:0007669"/>
    <property type="project" value="TreeGrafter"/>
</dbReference>
<dbReference type="STRING" id="413882.AAW51_5359"/>
<keyword evidence="4" id="KW-1185">Reference proteome</keyword>
<dbReference type="PANTHER" id="PTHR42850:SF2">
    <property type="entry name" value="BLL5683 PROTEIN"/>
    <property type="match status" value="1"/>
</dbReference>
<dbReference type="InterPro" id="IPR029052">
    <property type="entry name" value="Metallo-depent_PP-like"/>
</dbReference>
<dbReference type="AlphaFoldDB" id="A0A0G3BZT7"/>
<comment type="similarity">
    <text evidence="1">Belongs to the metallophosphoesterase superfamily. YfcE family.</text>
</comment>
<dbReference type="EMBL" id="CP011371">
    <property type="protein sequence ID" value="AKJ32050.1"/>
    <property type="molecule type" value="Genomic_DNA"/>
</dbReference>
<proteinExistence type="inferred from homology"/>
<dbReference type="PANTHER" id="PTHR42850">
    <property type="entry name" value="METALLOPHOSPHOESTERASE"/>
    <property type="match status" value="1"/>
</dbReference>
<dbReference type="KEGG" id="pbh:AAW51_5359"/>
<evidence type="ECO:0000259" key="2">
    <source>
        <dbReference type="Pfam" id="PF12850"/>
    </source>
</evidence>
<gene>
    <name evidence="3" type="ORF">AAW51_5359</name>
</gene>